<reference evidence="3" key="1">
    <citation type="submission" date="2019-04" db="EMBL/GenBank/DDBJ databases">
        <title>Genome sequence of Pseudomonas putida 1290, an auxin catabolizing strain.</title>
        <authorList>
            <person name="Laird T.S."/>
            <person name="Leveau J.H.J."/>
        </authorList>
    </citation>
    <scope>NUCLEOTIDE SEQUENCE [LARGE SCALE GENOMIC DNA]</scope>
    <source>
        <strain evidence="3">1290</strain>
    </source>
</reference>
<dbReference type="Proteomes" id="UP000298551">
    <property type="component" value="Chromosome"/>
</dbReference>
<name>A0A4D6XEQ4_PSEPU</name>
<dbReference type="RefSeq" id="WP_136915229.1">
    <property type="nucleotide sequence ID" value="NZ_CP039371.1"/>
</dbReference>
<dbReference type="OrthoDB" id="7022980at2"/>
<evidence type="ECO:0000313" key="3">
    <source>
        <dbReference type="Proteomes" id="UP000298551"/>
    </source>
</evidence>
<dbReference type="AlphaFoldDB" id="A0A4D6XEQ4"/>
<keyword evidence="1" id="KW-0812">Transmembrane</keyword>
<organism evidence="2 3">
    <name type="scientific">Pseudomonas putida</name>
    <name type="common">Arthrobacter siderocapsulatus</name>
    <dbReference type="NCBI Taxonomy" id="303"/>
    <lineage>
        <taxon>Bacteria</taxon>
        <taxon>Pseudomonadati</taxon>
        <taxon>Pseudomonadota</taxon>
        <taxon>Gammaproteobacteria</taxon>
        <taxon>Pseudomonadales</taxon>
        <taxon>Pseudomonadaceae</taxon>
        <taxon>Pseudomonas</taxon>
    </lineage>
</organism>
<accession>A0A4D6XEQ4</accession>
<keyword evidence="1" id="KW-0472">Membrane</keyword>
<feature type="transmembrane region" description="Helical" evidence="1">
    <location>
        <begin position="153"/>
        <end position="172"/>
    </location>
</feature>
<gene>
    <name evidence="2" type="ORF">E6B08_17625</name>
</gene>
<feature type="transmembrane region" description="Helical" evidence="1">
    <location>
        <begin position="193"/>
        <end position="211"/>
    </location>
</feature>
<evidence type="ECO:0000256" key="1">
    <source>
        <dbReference type="SAM" id="Phobius"/>
    </source>
</evidence>
<sequence length="216" mass="23125">MNEINAAQAAELVAGIQEAGVAVIGARALKQRLVEPGEPALTVHAAIFTAGAHGITFHADPGGIDQPALVETFSAVVRPDQAVVMAELLSANLAGKPAQNGNIATARVNAPPHPKENGTFEGIRSLVRHMFPWAIALCLAALVYIAFKHDLDKATKLGLVMFTLLTTVWFYSTKDTVHGPKFRNMTRTAKINTVLRLFGLCMSVAAISYVLPTLFR</sequence>
<evidence type="ECO:0000313" key="2">
    <source>
        <dbReference type="EMBL" id="QCI13078.1"/>
    </source>
</evidence>
<protein>
    <submittedName>
        <fullName evidence="2">Uncharacterized protein</fullName>
    </submittedName>
</protein>
<dbReference type="EMBL" id="CP039371">
    <property type="protein sequence ID" value="QCI13078.1"/>
    <property type="molecule type" value="Genomic_DNA"/>
</dbReference>
<proteinExistence type="predicted"/>
<keyword evidence="1" id="KW-1133">Transmembrane helix</keyword>
<feature type="transmembrane region" description="Helical" evidence="1">
    <location>
        <begin position="130"/>
        <end position="147"/>
    </location>
</feature>